<dbReference type="EMBL" id="VSSQ01124056">
    <property type="protein sequence ID" value="MPN55145.1"/>
    <property type="molecule type" value="Genomic_DNA"/>
</dbReference>
<dbReference type="AlphaFoldDB" id="A0A645IUP8"/>
<proteinExistence type="predicted"/>
<evidence type="ECO:0000313" key="1">
    <source>
        <dbReference type="EMBL" id="MPN55145.1"/>
    </source>
</evidence>
<organism evidence="1">
    <name type="scientific">bioreactor metagenome</name>
    <dbReference type="NCBI Taxonomy" id="1076179"/>
    <lineage>
        <taxon>unclassified sequences</taxon>
        <taxon>metagenomes</taxon>
        <taxon>ecological metagenomes</taxon>
    </lineage>
</organism>
<sequence length="68" mass="7370">MATGFARPNFARLLDSATEQQQLLGNSGLTGVRVTDDGKGTPFIDFFLIEHSFHATTPYTEKAGQKPA</sequence>
<protein>
    <submittedName>
        <fullName evidence="1">Uncharacterized protein</fullName>
    </submittedName>
</protein>
<accession>A0A645IUP8</accession>
<gene>
    <name evidence="1" type="ORF">SDC9_202824</name>
</gene>
<comment type="caution">
    <text evidence="1">The sequence shown here is derived from an EMBL/GenBank/DDBJ whole genome shotgun (WGS) entry which is preliminary data.</text>
</comment>
<reference evidence="1" key="1">
    <citation type="submission" date="2019-08" db="EMBL/GenBank/DDBJ databases">
        <authorList>
            <person name="Kucharzyk K."/>
            <person name="Murdoch R.W."/>
            <person name="Higgins S."/>
            <person name="Loffler F."/>
        </authorList>
    </citation>
    <scope>NUCLEOTIDE SEQUENCE</scope>
</reference>
<name>A0A645IUP8_9ZZZZ</name>